<dbReference type="PROSITE" id="PS50035">
    <property type="entry name" value="PLD"/>
    <property type="match status" value="2"/>
</dbReference>
<evidence type="ECO:0000256" key="8">
    <source>
        <dbReference type="ARBA" id="ARBA00023098"/>
    </source>
</evidence>
<keyword evidence="8" id="KW-0443">Lipid metabolism</keyword>
<organism evidence="15 16">
    <name type="scientific">Acidihalobacter prosperus</name>
    <dbReference type="NCBI Taxonomy" id="160660"/>
    <lineage>
        <taxon>Bacteria</taxon>
        <taxon>Pseudomonadati</taxon>
        <taxon>Pseudomonadota</taxon>
        <taxon>Gammaproteobacteria</taxon>
        <taxon>Chromatiales</taxon>
        <taxon>Ectothiorhodospiraceae</taxon>
        <taxon>Acidihalobacter</taxon>
    </lineage>
</organism>
<feature type="domain" description="PLD phosphodiesterase" evidence="14">
    <location>
        <begin position="215"/>
        <end position="242"/>
    </location>
</feature>
<keyword evidence="3" id="KW-0444">Lipid biosynthesis</keyword>
<dbReference type="RefSeq" id="WP_065089460.1">
    <property type="nucleotide sequence ID" value="NZ_JQSG02000003.1"/>
</dbReference>
<comment type="subcellular location">
    <subcellularLocation>
        <location evidence="1">Cell membrane</location>
        <topology evidence="1">Multi-pass membrane protein</topology>
    </subcellularLocation>
</comment>
<evidence type="ECO:0000256" key="1">
    <source>
        <dbReference type="ARBA" id="ARBA00004651"/>
    </source>
</evidence>
<evidence type="ECO:0000256" key="13">
    <source>
        <dbReference type="SAM" id="Phobius"/>
    </source>
</evidence>
<reference evidence="15 16" key="1">
    <citation type="journal article" date="2014" name="Genome Announc.">
        <title>Draft Genome Sequence of the Iron-Oxidizing, Acidophilic, and Halotolerant 'Thiobacillus prosperus' Type Strain DSM 5130.</title>
        <authorList>
            <person name="Ossandon F.J."/>
            <person name="Cardenas J.P."/>
            <person name="Corbett M."/>
            <person name="Quatrini R."/>
            <person name="Holmes D.S."/>
            <person name="Watkin E."/>
        </authorList>
    </citation>
    <scope>NUCLEOTIDE SEQUENCE [LARGE SCALE GENOMIC DNA]</scope>
    <source>
        <strain evidence="15 16">DSM 5130</strain>
    </source>
</reference>
<dbReference type="GO" id="GO:0032049">
    <property type="term" value="P:cardiolipin biosynthetic process"/>
    <property type="evidence" value="ECO:0007669"/>
    <property type="project" value="UniProtKB-UniRule"/>
</dbReference>
<gene>
    <name evidence="15" type="ORF">Thpro_021541</name>
</gene>
<evidence type="ECO:0000256" key="11">
    <source>
        <dbReference type="ARBA" id="ARBA00023264"/>
    </source>
</evidence>
<dbReference type="OrthoDB" id="9762009at2"/>
<dbReference type="PANTHER" id="PTHR21248">
    <property type="entry name" value="CARDIOLIPIN SYNTHASE"/>
    <property type="match status" value="1"/>
</dbReference>
<evidence type="ECO:0000256" key="9">
    <source>
        <dbReference type="ARBA" id="ARBA00023136"/>
    </source>
</evidence>
<dbReference type="GO" id="GO:0005886">
    <property type="term" value="C:plasma membrane"/>
    <property type="evidence" value="ECO:0007669"/>
    <property type="project" value="UniProtKB-SubCell"/>
</dbReference>
<accession>A0A1A6C3S7</accession>
<keyword evidence="10" id="KW-0594">Phospholipid biosynthesis</keyword>
<evidence type="ECO:0000256" key="2">
    <source>
        <dbReference type="ARBA" id="ARBA00022475"/>
    </source>
</evidence>
<comment type="caution">
    <text evidence="15">The sequence shown here is derived from an EMBL/GenBank/DDBJ whole genome shotgun (WGS) entry which is preliminary data.</text>
</comment>
<dbReference type="InterPro" id="IPR027379">
    <property type="entry name" value="CLS_N"/>
</dbReference>
<evidence type="ECO:0000256" key="3">
    <source>
        <dbReference type="ARBA" id="ARBA00022516"/>
    </source>
</evidence>
<evidence type="ECO:0000259" key="14">
    <source>
        <dbReference type="PROSITE" id="PS50035"/>
    </source>
</evidence>
<evidence type="ECO:0000256" key="5">
    <source>
        <dbReference type="ARBA" id="ARBA00022692"/>
    </source>
</evidence>
<feature type="transmembrane region" description="Helical" evidence="13">
    <location>
        <begin position="39"/>
        <end position="57"/>
    </location>
</feature>
<dbReference type="Gene3D" id="3.30.870.10">
    <property type="entry name" value="Endonuclease Chain A"/>
    <property type="match status" value="2"/>
</dbReference>
<dbReference type="Pfam" id="PF13396">
    <property type="entry name" value="PLDc_N"/>
    <property type="match status" value="1"/>
</dbReference>
<keyword evidence="7 13" id="KW-1133">Transmembrane helix</keyword>
<keyword evidence="2" id="KW-1003">Cell membrane</keyword>
<dbReference type="NCBIfam" id="TIGR04265">
    <property type="entry name" value="bac_cardiolipin"/>
    <property type="match status" value="1"/>
</dbReference>
<dbReference type="Proteomes" id="UP000029273">
    <property type="component" value="Unassembled WGS sequence"/>
</dbReference>
<evidence type="ECO:0000313" key="16">
    <source>
        <dbReference type="Proteomes" id="UP000029273"/>
    </source>
</evidence>
<evidence type="ECO:0000256" key="6">
    <source>
        <dbReference type="ARBA" id="ARBA00022737"/>
    </source>
</evidence>
<keyword evidence="4" id="KW-0808">Transferase</keyword>
<feature type="domain" description="PLD phosphodiesterase" evidence="14">
    <location>
        <begin position="391"/>
        <end position="418"/>
    </location>
</feature>
<dbReference type="InterPro" id="IPR025202">
    <property type="entry name" value="PLD-like_dom"/>
</dbReference>
<proteinExistence type="predicted"/>
<dbReference type="CDD" id="cd09152">
    <property type="entry name" value="PLDc_EcCLS_like_1"/>
    <property type="match status" value="1"/>
</dbReference>
<dbReference type="EC" id="2.7.8.-" evidence="12"/>
<protein>
    <recommendedName>
        <fullName evidence="12">Cardiolipin synthase</fullName>
        <ecNumber evidence="12">2.7.8.-</ecNumber>
    </recommendedName>
</protein>
<keyword evidence="9 13" id="KW-0472">Membrane</keyword>
<dbReference type="PANTHER" id="PTHR21248:SF22">
    <property type="entry name" value="PHOSPHOLIPASE D"/>
    <property type="match status" value="1"/>
</dbReference>
<evidence type="ECO:0000256" key="12">
    <source>
        <dbReference type="NCBIfam" id="TIGR04265"/>
    </source>
</evidence>
<dbReference type="InterPro" id="IPR022924">
    <property type="entry name" value="Cardiolipin_synthase"/>
</dbReference>
<evidence type="ECO:0000256" key="4">
    <source>
        <dbReference type="ARBA" id="ARBA00022679"/>
    </source>
</evidence>
<evidence type="ECO:0000256" key="7">
    <source>
        <dbReference type="ARBA" id="ARBA00022989"/>
    </source>
</evidence>
<keyword evidence="6" id="KW-0677">Repeat</keyword>
<keyword evidence="11" id="KW-1208">Phospholipid metabolism</keyword>
<name>A0A1A6C3S7_9GAMM</name>
<dbReference type="STRING" id="160660.BJI67_02045"/>
<dbReference type="InterPro" id="IPR001736">
    <property type="entry name" value="PLipase_D/transphosphatidylase"/>
</dbReference>
<evidence type="ECO:0000313" key="15">
    <source>
        <dbReference type="EMBL" id="OBS09213.1"/>
    </source>
</evidence>
<dbReference type="EMBL" id="JQSG02000003">
    <property type="protein sequence ID" value="OBS09213.1"/>
    <property type="molecule type" value="Genomic_DNA"/>
</dbReference>
<sequence length="478" mass="52554">MFGEPVTSLAVAGELLIRLIVVVRILVRRSGQPSARLAWIVVVMLVPVAGPLLYLLVGEVRLGRRRLRLHAMLREHQREVLGVPHEDHPAALAPDYAPIAALAQSVGGTRARRGNRIRLISDSRAMIDALVADIDAAQLHCHLLSYIYLPDHSGHAVAEALIRAARRGVPCRLLVDAIGSKAFLASPLKRHLDQAGVEVVASLPVSPLRALLARMDIRNHRKLAVIDGVIAYAGSQNIADAAFAPKARYAPWVDASVRIRGPVAWDLQRLFVEDWFLDSREWLGEVLAIRPEPEAGGIDAQIIGTGPMSYNYAMRQVQQAALHLAREEVVITSPYLVPDEGTIASIHATARCGTNTRLVVPARNDSRMVAAASRSYYADLLESGVDVLEYRQGLLHAKTMTVDGRLSILGSANLDRRSFEINFEVSVIVYSAPFTQELRALQARYMADARAVDPAHWLRLSWPRRLYYNTAGLLGALL</sequence>
<evidence type="ECO:0000256" key="10">
    <source>
        <dbReference type="ARBA" id="ARBA00023209"/>
    </source>
</evidence>
<dbReference type="SUPFAM" id="SSF56024">
    <property type="entry name" value="Phospholipase D/nuclease"/>
    <property type="match status" value="2"/>
</dbReference>
<dbReference type="SMART" id="SM00155">
    <property type="entry name" value="PLDc"/>
    <property type="match status" value="2"/>
</dbReference>
<dbReference type="AlphaFoldDB" id="A0A1A6C3S7"/>
<dbReference type="GO" id="GO:0008808">
    <property type="term" value="F:cardiolipin synthase activity"/>
    <property type="evidence" value="ECO:0007669"/>
    <property type="project" value="UniProtKB-UniRule"/>
</dbReference>
<keyword evidence="16" id="KW-1185">Reference proteome</keyword>
<dbReference type="Pfam" id="PF13091">
    <property type="entry name" value="PLDc_2"/>
    <property type="match status" value="2"/>
</dbReference>
<keyword evidence="5 13" id="KW-0812">Transmembrane</keyword>
<feature type="transmembrane region" description="Helical" evidence="13">
    <location>
        <begin position="6"/>
        <end position="27"/>
    </location>
</feature>